<evidence type="ECO:0000313" key="1">
    <source>
        <dbReference type="EMBL" id="KAL0929570.1"/>
    </source>
</evidence>
<name>A0ACC3YCN0_COLTU</name>
<dbReference type="EMBL" id="VUJX02000016">
    <property type="protein sequence ID" value="KAL0929570.1"/>
    <property type="molecule type" value="Genomic_DNA"/>
</dbReference>
<organism evidence="1 2">
    <name type="scientific">Colletotrichum truncatum</name>
    <name type="common">Anthracnose fungus</name>
    <name type="synonym">Colletotrichum capsici</name>
    <dbReference type="NCBI Taxonomy" id="5467"/>
    <lineage>
        <taxon>Eukaryota</taxon>
        <taxon>Fungi</taxon>
        <taxon>Dikarya</taxon>
        <taxon>Ascomycota</taxon>
        <taxon>Pezizomycotina</taxon>
        <taxon>Sordariomycetes</taxon>
        <taxon>Hypocreomycetidae</taxon>
        <taxon>Glomerellales</taxon>
        <taxon>Glomerellaceae</taxon>
        <taxon>Colletotrichum</taxon>
        <taxon>Colletotrichum truncatum species complex</taxon>
    </lineage>
</organism>
<evidence type="ECO:0000313" key="2">
    <source>
        <dbReference type="Proteomes" id="UP000805649"/>
    </source>
</evidence>
<gene>
    <name evidence="1" type="ORF">CTRU02_215469</name>
</gene>
<comment type="caution">
    <text evidence="1">The sequence shown here is derived from an EMBL/GenBank/DDBJ whole genome shotgun (WGS) entry which is preliminary data.</text>
</comment>
<keyword evidence="2" id="KW-1185">Reference proteome</keyword>
<proteinExistence type="predicted"/>
<protein>
    <submittedName>
        <fullName evidence="1">Uncharacterized protein</fullName>
    </submittedName>
</protein>
<reference evidence="1 2" key="1">
    <citation type="journal article" date="2020" name="Phytopathology">
        <title>Genome Sequence Resources of Colletotrichum truncatum, C. plurivorum, C. musicola, and C. sojae: Four Species Pathogenic to Soybean (Glycine max).</title>
        <authorList>
            <person name="Rogerio F."/>
            <person name="Boufleur T.R."/>
            <person name="Ciampi-Guillardi M."/>
            <person name="Sukno S.A."/>
            <person name="Thon M.R."/>
            <person name="Massola Junior N.S."/>
            <person name="Baroncelli R."/>
        </authorList>
    </citation>
    <scope>NUCLEOTIDE SEQUENCE [LARGE SCALE GENOMIC DNA]</scope>
    <source>
        <strain evidence="1 2">CMES1059</strain>
    </source>
</reference>
<accession>A0ACC3YCN0</accession>
<dbReference type="Proteomes" id="UP000805649">
    <property type="component" value="Unassembled WGS sequence"/>
</dbReference>
<sequence length="599" mass="68532">MNVNTTMKSVCVPPRCGVCRFEIQHGDSIVAVRPLDSERSQPYKHSIVGFTDSDPDMEFFECCGRCHHDEQRVGYHVECISGISNATLSKILETTASAYDPPVIAQQRRIRWFQSRLATILKTATRHILHLPEEVRNIIAKWALDSRITRHRLATDYAIKRCTGEMGVVSSGLSVKICEKIYARYVDFEGVQYIAYLTNTASDERDIILFDPSSPTSIDSLYISSDHLGVRQLLFACSSEQCTIEQAVGIWWRTVKLESLGGLIRSRSDGLKLRDLHGANTVLSDVFWDLPQFPPRHIRFESLCNAEPGDHMSTVSCNDPQNTAYSLCWNRKIVMLHSHRAEENLDFYQYMRTTDETALWLYMPMHADEILTEIWRFNGPFKSAIALLLVTNQGRSIFLGVQPRTNWSRSDYTLLDLPSKSSSRIYAETTTFGVRSLGFETPRPNPQDRIPRVDWPISSYPIFRPHENFAWNRAKLSDVVQFVPCYGNIHRKTIIIGLLLHYTDGKTACVGQIRLDRLGDALSIHSVRKLWLGFWLTDDGPCVSHAVLAPEQPTLLDCESWFGVDWCGDLEWWFSNRQCQLFYQGRLSPRTTMFGRSRV</sequence>